<dbReference type="HOGENOM" id="CLU_1928284_0_0_1"/>
<accession>A0A0D0DDJ6</accession>
<protein>
    <submittedName>
        <fullName evidence="2">Uncharacterized protein</fullName>
    </submittedName>
</protein>
<evidence type="ECO:0000313" key="3">
    <source>
        <dbReference type="Proteomes" id="UP000054538"/>
    </source>
</evidence>
<feature type="compositionally biased region" description="Basic and acidic residues" evidence="1">
    <location>
        <begin position="14"/>
        <end position="34"/>
    </location>
</feature>
<proteinExistence type="predicted"/>
<name>A0A0D0DDJ6_9AGAM</name>
<organism evidence="2 3">
    <name type="scientific">Paxillus rubicundulus Ve08.2h10</name>
    <dbReference type="NCBI Taxonomy" id="930991"/>
    <lineage>
        <taxon>Eukaryota</taxon>
        <taxon>Fungi</taxon>
        <taxon>Dikarya</taxon>
        <taxon>Basidiomycota</taxon>
        <taxon>Agaricomycotina</taxon>
        <taxon>Agaricomycetes</taxon>
        <taxon>Agaricomycetidae</taxon>
        <taxon>Boletales</taxon>
        <taxon>Paxilineae</taxon>
        <taxon>Paxillaceae</taxon>
        <taxon>Paxillus</taxon>
    </lineage>
</organism>
<sequence>MASLVESEFPAAATEERKRRVREEAFQRAQKSDDESSSGTWRPRRPTRRNAMWPGCKATDNGAGRPRRGEIFAVLQSRETKTQNRGVQEMRLRGTVVRIMIHGALTPRLRFPGLGVIYYEHVTFGVPPKVI</sequence>
<feature type="region of interest" description="Disordered" evidence="1">
    <location>
        <begin position="1"/>
        <end position="67"/>
    </location>
</feature>
<dbReference type="InParanoid" id="A0A0D0DDJ6"/>
<dbReference type="AlphaFoldDB" id="A0A0D0DDJ6"/>
<dbReference type="EMBL" id="KN825046">
    <property type="protein sequence ID" value="KIK95367.1"/>
    <property type="molecule type" value="Genomic_DNA"/>
</dbReference>
<gene>
    <name evidence="2" type="ORF">PAXRUDRAFT_827100</name>
</gene>
<evidence type="ECO:0000313" key="2">
    <source>
        <dbReference type="EMBL" id="KIK95367.1"/>
    </source>
</evidence>
<evidence type="ECO:0000256" key="1">
    <source>
        <dbReference type="SAM" id="MobiDB-lite"/>
    </source>
</evidence>
<keyword evidence="3" id="KW-1185">Reference proteome</keyword>
<dbReference type="Proteomes" id="UP000054538">
    <property type="component" value="Unassembled WGS sequence"/>
</dbReference>
<reference evidence="2 3" key="1">
    <citation type="submission" date="2014-04" db="EMBL/GenBank/DDBJ databases">
        <authorList>
            <consortium name="DOE Joint Genome Institute"/>
            <person name="Kuo A."/>
            <person name="Kohler A."/>
            <person name="Jargeat P."/>
            <person name="Nagy L.G."/>
            <person name="Floudas D."/>
            <person name="Copeland A."/>
            <person name="Barry K.W."/>
            <person name="Cichocki N."/>
            <person name="Veneault-Fourrey C."/>
            <person name="LaButti K."/>
            <person name="Lindquist E.A."/>
            <person name="Lipzen A."/>
            <person name="Lundell T."/>
            <person name="Morin E."/>
            <person name="Murat C."/>
            <person name="Sun H."/>
            <person name="Tunlid A."/>
            <person name="Henrissat B."/>
            <person name="Grigoriev I.V."/>
            <person name="Hibbett D.S."/>
            <person name="Martin F."/>
            <person name="Nordberg H.P."/>
            <person name="Cantor M.N."/>
            <person name="Hua S.X."/>
        </authorList>
    </citation>
    <scope>NUCLEOTIDE SEQUENCE [LARGE SCALE GENOMIC DNA]</scope>
    <source>
        <strain evidence="2 3">Ve08.2h10</strain>
    </source>
</reference>
<reference evidence="3" key="2">
    <citation type="submission" date="2015-01" db="EMBL/GenBank/DDBJ databases">
        <title>Evolutionary Origins and Diversification of the Mycorrhizal Mutualists.</title>
        <authorList>
            <consortium name="DOE Joint Genome Institute"/>
            <consortium name="Mycorrhizal Genomics Consortium"/>
            <person name="Kohler A."/>
            <person name="Kuo A."/>
            <person name="Nagy L.G."/>
            <person name="Floudas D."/>
            <person name="Copeland A."/>
            <person name="Barry K.W."/>
            <person name="Cichocki N."/>
            <person name="Veneault-Fourrey C."/>
            <person name="LaButti K."/>
            <person name="Lindquist E.A."/>
            <person name="Lipzen A."/>
            <person name="Lundell T."/>
            <person name="Morin E."/>
            <person name="Murat C."/>
            <person name="Riley R."/>
            <person name="Ohm R."/>
            <person name="Sun H."/>
            <person name="Tunlid A."/>
            <person name="Henrissat B."/>
            <person name="Grigoriev I.V."/>
            <person name="Hibbett D.S."/>
            <person name="Martin F."/>
        </authorList>
    </citation>
    <scope>NUCLEOTIDE SEQUENCE [LARGE SCALE GENOMIC DNA]</scope>
    <source>
        <strain evidence="3">Ve08.2h10</strain>
    </source>
</reference>